<dbReference type="GO" id="GO:0035556">
    <property type="term" value="P:intracellular signal transduction"/>
    <property type="evidence" value="ECO:0007669"/>
    <property type="project" value="InterPro"/>
</dbReference>
<dbReference type="Pfam" id="PF00211">
    <property type="entry name" value="Guanylate_cyc"/>
    <property type="match status" value="1"/>
</dbReference>
<dbReference type="InterPro" id="IPR001054">
    <property type="entry name" value="A/G_cyclase"/>
</dbReference>
<dbReference type="STRING" id="1121421.SAMN02745123_01007"/>
<dbReference type="SUPFAM" id="SSF55073">
    <property type="entry name" value="Nucleotide cyclase"/>
    <property type="match status" value="2"/>
</dbReference>
<feature type="domain" description="Guanylate cyclase" evidence="1">
    <location>
        <begin position="207"/>
        <end position="332"/>
    </location>
</feature>
<dbReference type="GO" id="GO:0009190">
    <property type="term" value="P:cyclic nucleotide biosynthetic process"/>
    <property type="evidence" value="ECO:0007669"/>
    <property type="project" value="InterPro"/>
</dbReference>
<dbReference type="PROSITE" id="PS50125">
    <property type="entry name" value="GUANYLATE_CYCLASE_2"/>
    <property type="match status" value="1"/>
</dbReference>
<dbReference type="InterPro" id="IPR029787">
    <property type="entry name" value="Nucleotide_cyclase"/>
</dbReference>
<dbReference type="OrthoDB" id="2087781at2"/>
<dbReference type="RefSeq" id="WP_072911411.1">
    <property type="nucleotide sequence ID" value="NZ_FRAR01000008.1"/>
</dbReference>
<dbReference type="AlphaFoldDB" id="A0A1M6QFE2"/>
<keyword evidence="3" id="KW-1185">Reference proteome</keyword>
<evidence type="ECO:0000313" key="2">
    <source>
        <dbReference type="EMBL" id="SHK18777.1"/>
    </source>
</evidence>
<sequence>MKNIPGGRAHVLIPANEEIDLAEQMRMALRIMVTCFIYNNDIFNLITKYTQYGYPDFNVHAGMDYGEYIEYEIDDTVNESEFTSIGAVANNAAKIQSFSPCNYVYILDRYYNELPPDLRESFSELTNDEVEELKPKLKSSKVYKAKYNHILTEKEFEEISKDLEDIKTAVNEEANKLDISEMSFEEVNTKLDFSRLSRKVNKKTTAGVLCADIRGFTKLFNKSDSNLEDLSYIMQQIYDTMGETVNEQFGTKVQYQGDRVVAVFNDFKGSEDYRLRLLKTGMKLNEAIQGLNDNPDISEKLSNHKLRIGIGCSIGQIIATRLGMRSYKDNIILSEAADSADICEERYAENNKIVIGKQFYDEIKSEDGNKNLEYQILRDNFTAISTTGYYECSLTFSEFLKKVEEKQLEKASKIAKNSLSLGVLTNSAGESARVGVRPWRP</sequence>
<name>A0A1M6QFE2_9FIRM</name>
<evidence type="ECO:0000313" key="3">
    <source>
        <dbReference type="Proteomes" id="UP000183997"/>
    </source>
</evidence>
<organism evidence="2 3">
    <name type="scientific">Desulforamulus aeronauticus DSM 10349</name>
    <dbReference type="NCBI Taxonomy" id="1121421"/>
    <lineage>
        <taxon>Bacteria</taxon>
        <taxon>Bacillati</taxon>
        <taxon>Bacillota</taxon>
        <taxon>Clostridia</taxon>
        <taxon>Eubacteriales</taxon>
        <taxon>Peptococcaceae</taxon>
        <taxon>Desulforamulus</taxon>
    </lineage>
</organism>
<accession>A0A1M6QFE2</accession>
<proteinExistence type="predicted"/>
<dbReference type="Proteomes" id="UP000183997">
    <property type="component" value="Unassembled WGS sequence"/>
</dbReference>
<dbReference type="EMBL" id="FRAR01000008">
    <property type="protein sequence ID" value="SHK18777.1"/>
    <property type="molecule type" value="Genomic_DNA"/>
</dbReference>
<dbReference type="Gene3D" id="3.30.70.1230">
    <property type="entry name" value="Nucleotide cyclase"/>
    <property type="match status" value="1"/>
</dbReference>
<gene>
    <name evidence="2" type="ORF">SAMN02745123_01007</name>
</gene>
<evidence type="ECO:0000259" key="1">
    <source>
        <dbReference type="PROSITE" id="PS50125"/>
    </source>
</evidence>
<protein>
    <submittedName>
        <fullName evidence="2">Adenylate cyclase, class 3</fullName>
    </submittedName>
</protein>
<dbReference type="GO" id="GO:0004016">
    <property type="term" value="F:adenylate cyclase activity"/>
    <property type="evidence" value="ECO:0007669"/>
    <property type="project" value="UniProtKB-ARBA"/>
</dbReference>
<dbReference type="CDD" id="cd07302">
    <property type="entry name" value="CHD"/>
    <property type="match status" value="1"/>
</dbReference>
<reference evidence="3" key="1">
    <citation type="submission" date="2016-11" db="EMBL/GenBank/DDBJ databases">
        <authorList>
            <person name="Varghese N."/>
            <person name="Submissions S."/>
        </authorList>
    </citation>
    <scope>NUCLEOTIDE SEQUENCE [LARGE SCALE GENOMIC DNA]</scope>
    <source>
        <strain evidence="3">DSM 10349</strain>
    </source>
</reference>